<feature type="chain" id="PRO_5020986797" description="Peptidase C14 caspase domain-containing protein" evidence="5">
    <location>
        <begin position="21"/>
        <end position="1175"/>
    </location>
</feature>
<dbReference type="InterPro" id="IPR011600">
    <property type="entry name" value="Pept_C14_caspase"/>
</dbReference>
<evidence type="ECO:0000259" key="6">
    <source>
        <dbReference type="Pfam" id="PF00656"/>
    </source>
</evidence>
<dbReference type="PROSITE" id="PS51257">
    <property type="entry name" value="PROKAR_LIPOPROTEIN"/>
    <property type="match status" value="1"/>
</dbReference>
<gene>
    <name evidence="7" type="ORF">E8A74_47660</name>
</gene>
<dbReference type="InterPro" id="IPR018247">
    <property type="entry name" value="EF_Hand_1_Ca_BS"/>
</dbReference>
<dbReference type="SUPFAM" id="SSF52129">
    <property type="entry name" value="Caspase-like"/>
    <property type="match status" value="1"/>
</dbReference>
<protein>
    <recommendedName>
        <fullName evidence="6">Peptidase C14 caspase domain-containing protein</fullName>
    </recommendedName>
</protein>
<dbReference type="InterPro" id="IPR001680">
    <property type="entry name" value="WD40_rpt"/>
</dbReference>
<evidence type="ECO:0000256" key="3">
    <source>
        <dbReference type="PROSITE-ProRule" id="PRU00221"/>
    </source>
</evidence>
<accession>A0A4U1ILI5</accession>
<keyword evidence="1 3" id="KW-0853">WD repeat</keyword>
<evidence type="ECO:0000256" key="5">
    <source>
        <dbReference type="SAM" id="SignalP"/>
    </source>
</evidence>
<dbReference type="GO" id="GO:0006508">
    <property type="term" value="P:proteolysis"/>
    <property type="evidence" value="ECO:0007669"/>
    <property type="project" value="InterPro"/>
</dbReference>
<dbReference type="SUPFAM" id="SSF50998">
    <property type="entry name" value="Quinoprotein alcohol dehydrogenase-like"/>
    <property type="match status" value="1"/>
</dbReference>
<feature type="repeat" description="WD" evidence="3">
    <location>
        <begin position="377"/>
        <end position="414"/>
    </location>
</feature>
<dbReference type="EMBL" id="SSMQ01000103">
    <property type="protein sequence ID" value="TKC94725.1"/>
    <property type="molecule type" value="Genomic_DNA"/>
</dbReference>
<dbReference type="PROSITE" id="PS50082">
    <property type="entry name" value="WD_REPEATS_2"/>
    <property type="match status" value="2"/>
</dbReference>
<dbReference type="InterPro" id="IPR036322">
    <property type="entry name" value="WD40_repeat_dom_sf"/>
</dbReference>
<dbReference type="Gene3D" id="2.130.10.10">
    <property type="entry name" value="YVTN repeat-like/Quinoprotein amine dehydrogenase"/>
    <property type="match status" value="3"/>
</dbReference>
<dbReference type="SUPFAM" id="SSF50978">
    <property type="entry name" value="WD40 repeat-like"/>
    <property type="match status" value="1"/>
</dbReference>
<sequence length="1175" mass="125300">MARPPIRTLFRALAASLVVAAGCNTTVQPIQNARPPTEPAQTKATPRIAEAPTDPDAPLPTCPDPAPPAGSTPSKPTFLLQNGHERPIQRIAVSTDGSKLASGAQDGTVRVWDLRAGLLLTRFVTAGFFVQDLSISADGKRLAYYAPDGTPEGLLVQVVDLDKPKGPRAAIPLHGAFQLSPDGTWLAMATDKLTLFDAKTGSAKKEIAVGAKTPSALALTHDAEGRRVAMAYPGEVVVVDVTTDTVTHRFPLGSGLADTPMRVALTPELVVVMGAGGGTTLFPLAKGGAPRVLPGRYKDVSVAGGRLWAVDLMDGHASAFTLPDAQAVSLGTPDLPRGDLVAASRDGSTLVTARSHLGEGTRIEVRDVRTMRAVRTIEGLPRSIESIAARPDGSELATGALNGDLTRWDLRTGKPKPGVSANEQEHGRIMALSYAPNGELLASSTGSFEVRVRETTRGLTLRRWSLLSGSFVRFTEFLPTSEELLTVRVLTDRKLTSQKGPGGAPVIDEKHDVAVERWDLRGPMPPLPKTPFGEIARPQGRVVAKLASDAKFFALSKDGLRLVVGGGDVLTSLRTDTGKIDWTLKLQTIPFGVAKRPDGGMEVDRSHAAFSPDGKTVVMSTRRLETNKGGVQHFVPVLMEIDGGTGRVRKVHRPETDGAVQWHKGAIVVGGLKPVVLDASSFAVRTRLDLADNEISAITVVPKRDLFLLSGNGGGTSLVTERGDVVMTLVSTPNGEWVSTTPSGAYRSSIDGARSVAWTFSDPLEGFSFERFATRFERPDLVERSLGGEEAAAPASLARPPRLRVETKAPRGRIETAENHLDLDVVATSPSRVDRVRVFVDGKPAADRLVCAAEGRVSLDVPLHAGRNRLSLVAYDAAGYASNPEQLDVVSTSPLAEKPSLHVLSIGVSRYPHMPPEQQLEFADDDARSVATSLARLAGPNRPFGRILATTLLDDEVTVKRVDEALAGLTGMRPDDLAVVFFAGHGARLDESKMLFLTSQAMFTREAAIQHGIGWDRIEKALRGARGRVLMMLDACHAGHVSTEVVAPNEALARELAAGDRAGVLVFSAARGSQFSYEVPPDGASGASRGLELAWEGKPKRLQKDLQGGHGLFTSALLEALDGEAPDRDRSGAIEVNELVDYVTERVRAASNGKQTPWVARRDLFGEFMVAPAAR</sequence>
<dbReference type="PROSITE" id="PS00018">
    <property type="entry name" value="EF_HAND_1"/>
    <property type="match status" value="1"/>
</dbReference>
<dbReference type="InterPro" id="IPR015943">
    <property type="entry name" value="WD40/YVTN_repeat-like_dom_sf"/>
</dbReference>
<keyword evidence="2" id="KW-0677">Repeat</keyword>
<proteinExistence type="predicted"/>
<dbReference type="Pfam" id="PF00400">
    <property type="entry name" value="WD40"/>
    <property type="match status" value="1"/>
</dbReference>
<feature type="signal peptide" evidence="5">
    <location>
        <begin position="1"/>
        <end position="20"/>
    </location>
</feature>
<feature type="repeat" description="WD" evidence="3">
    <location>
        <begin position="81"/>
        <end position="122"/>
    </location>
</feature>
<keyword evidence="8" id="KW-1185">Reference proteome</keyword>
<keyword evidence="5" id="KW-0732">Signal</keyword>
<dbReference type="GO" id="GO:0004197">
    <property type="term" value="F:cysteine-type endopeptidase activity"/>
    <property type="evidence" value="ECO:0007669"/>
    <property type="project" value="InterPro"/>
</dbReference>
<organism evidence="7 8">
    <name type="scientific">Polyangium fumosum</name>
    <dbReference type="NCBI Taxonomy" id="889272"/>
    <lineage>
        <taxon>Bacteria</taxon>
        <taxon>Pseudomonadati</taxon>
        <taxon>Myxococcota</taxon>
        <taxon>Polyangia</taxon>
        <taxon>Polyangiales</taxon>
        <taxon>Polyangiaceae</taxon>
        <taxon>Polyangium</taxon>
    </lineage>
</organism>
<dbReference type="PANTHER" id="PTHR19879">
    <property type="entry name" value="TRANSCRIPTION INITIATION FACTOR TFIID"/>
    <property type="match status" value="1"/>
</dbReference>
<dbReference type="InterPro" id="IPR029030">
    <property type="entry name" value="Caspase-like_dom_sf"/>
</dbReference>
<dbReference type="InterPro" id="IPR011047">
    <property type="entry name" value="Quinoprotein_ADH-like_sf"/>
</dbReference>
<evidence type="ECO:0000256" key="2">
    <source>
        <dbReference type="ARBA" id="ARBA00022737"/>
    </source>
</evidence>
<feature type="domain" description="Peptidase C14 caspase" evidence="6">
    <location>
        <begin position="904"/>
        <end position="1168"/>
    </location>
</feature>
<evidence type="ECO:0000313" key="7">
    <source>
        <dbReference type="EMBL" id="TKC94725.1"/>
    </source>
</evidence>
<dbReference type="Pfam" id="PF00656">
    <property type="entry name" value="Peptidase_C14"/>
    <property type="match status" value="1"/>
</dbReference>
<dbReference type="Gene3D" id="3.40.50.1460">
    <property type="match status" value="1"/>
</dbReference>
<reference evidence="7 8" key="1">
    <citation type="submission" date="2019-04" db="EMBL/GenBank/DDBJ databases">
        <authorList>
            <person name="Li Y."/>
            <person name="Wang J."/>
        </authorList>
    </citation>
    <scope>NUCLEOTIDE SEQUENCE [LARGE SCALE GENOMIC DNA]</scope>
    <source>
        <strain evidence="7 8">DSM 14668</strain>
    </source>
</reference>
<dbReference type="PROSITE" id="PS50294">
    <property type="entry name" value="WD_REPEATS_REGION"/>
    <property type="match status" value="1"/>
</dbReference>
<dbReference type="PROSITE" id="PS00678">
    <property type="entry name" value="WD_REPEATS_1"/>
    <property type="match status" value="1"/>
</dbReference>
<feature type="region of interest" description="Disordered" evidence="4">
    <location>
        <begin position="28"/>
        <end position="75"/>
    </location>
</feature>
<dbReference type="RefSeq" id="WP_136935847.1">
    <property type="nucleotide sequence ID" value="NZ_SSMQ01000103.1"/>
</dbReference>
<evidence type="ECO:0000256" key="1">
    <source>
        <dbReference type="ARBA" id="ARBA00022574"/>
    </source>
</evidence>
<dbReference type="InterPro" id="IPR019775">
    <property type="entry name" value="WD40_repeat_CS"/>
</dbReference>
<comment type="caution">
    <text evidence="7">The sequence shown here is derived from an EMBL/GenBank/DDBJ whole genome shotgun (WGS) entry which is preliminary data.</text>
</comment>
<feature type="compositionally biased region" description="Pro residues" evidence="4">
    <location>
        <begin position="55"/>
        <end position="70"/>
    </location>
</feature>
<evidence type="ECO:0000256" key="4">
    <source>
        <dbReference type="SAM" id="MobiDB-lite"/>
    </source>
</evidence>
<dbReference type="Proteomes" id="UP000309215">
    <property type="component" value="Unassembled WGS sequence"/>
</dbReference>
<dbReference type="SUPFAM" id="SSF63829">
    <property type="entry name" value="Calcium-dependent phosphotriesterase"/>
    <property type="match status" value="1"/>
</dbReference>
<name>A0A4U1ILI5_9BACT</name>
<dbReference type="SMART" id="SM00320">
    <property type="entry name" value="WD40"/>
    <property type="match status" value="3"/>
</dbReference>
<dbReference type="OrthoDB" id="9806985at2"/>
<dbReference type="AlphaFoldDB" id="A0A4U1ILI5"/>
<dbReference type="PANTHER" id="PTHR19879:SF9">
    <property type="entry name" value="TRANSCRIPTION INITIATION FACTOR TFIID SUBUNIT 5"/>
    <property type="match status" value="1"/>
</dbReference>
<evidence type="ECO:0000313" key="8">
    <source>
        <dbReference type="Proteomes" id="UP000309215"/>
    </source>
</evidence>